<comment type="similarity">
    <text evidence="1 2">Belongs to the fructosamine kinase family.</text>
</comment>
<dbReference type="PIRSF" id="PIRSF006221">
    <property type="entry name" value="Ketosamine-3-kinase"/>
    <property type="match status" value="1"/>
</dbReference>
<accession>A0A3N5DPD5</accession>
<evidence type="ECO:0000313" key="3">
    <source>
        <dbReference type="EMBL" id="RPF70981.1"/>
    </source>
</evidence>
<dbReference type="SUPFAM" id="SSF56112">
    <property type="entry name" value="Protein kinase-like (PK-like)"/>
    <property type="match status" value="1"/>
</dbReference>
<keyword evidence="4" id="KW-1185">Reference proteome</keyword>
<dbReference type="GO" id="GO:0016301">
    <property type="term" value="F:kinase activity"/>
    <property type="evidence" value="ECO:0007669"/>
    <property type="project" value="UniProtKB-UniRule"/>
</dbReference>
<dbReference type="RefSeq" id="WP_123878986.1">
    <property type="nucleotide sequence ID" value="NZ_RPFZ01000001.1"/>
</dbReference>
<dbReference type="Proteomes" id="UP000275232">
    <property type="component" value="Unassembled WGS sequence"/>
</dbReference>
<dbReference type="PANTHER" id="PTHR12149">
    <property type="entry name" value="FRUCTOSAMINE 3 KINASE-RELATED PROTEIN"/>
    <property type="match status" value="1"/>
</dbReference>
<dbReference type="Gene3D" id="3.30.200.20">
    <property type="entry name" value="Phosphorylase Kinase, domain 1"/>
    <property type="match status" value="1"/>
</dbReference>
<dbReference type="Gene3D" id="3.90.1200.10">
    <property type="match status" value="1"/>
</dbReference>
<comment type="caution">
    <text evidence="3">The sequence shown here is derived from an EMBL/GenBank/DDBJ whole genome shotgun (WGS) entry which is preliminary data.</text>
</comment>
<gene>
    <name evidence="3" type="ORF">EG799_04625</name>
</gene>
<sequence length="267" mass="28706">MSRIARIAEIAGSTVSDMRELAGGDLGGATFVTLADGRKLVAKTGEGTRREAAMLRAIGDACGRAPEVIFAEPGLLLMEFVDGGGRPDAEGWCDLAAVLGQLHAANGTRYGWDADHAFGPVAITNTARDDWPTFWARNRLLCHGEKIPAGVAGRLESLAKRLPDLLPAEPRAALLHGDLWGGNVLFGKGRVAALIDPACYYGHREVDVAMLTLFDHPPAAFFDALELDAGWRQRLPVYRLWPLLVHLRLFGQAYLGAVGRALDECGV</sequence>
<organism evidence="3 4">
    <name type="scientific">Aurantiacibacter spongiae</name>
    <dbReference type="NCBI Taxonomy" id="2488860"/>
    <lineage>
        <taxon>Bacteria</taxon>
        <taxon>Pseudomonadati</taxon>
        <taxon>Pseudomonadota</taxon>
        <taxon>Alphaproteobacteria</taxon>
        <taxon>Sphingomonadales</taxon>
        <taxon>Erythrobacteraceae</taxon>
        <taxon>Aurantiacibacter</taxon>
    </lineage>
</organism>
<evidence type="ECO:0000256" key="1">
    <source>
        <dbReference type="ARBA" id="ARBA00009460"/>
    </source>
</evidence>
<dbReference type="EMBL" id="RPFZ01000001">
    <property type="protein sequence ID" value="RPF70981.1"/>
    <property type="molecule type" value="Genomic_DNA"/>
</dbReference>
<name>A0A3N5DPD5_9SPHN</name>
<dbReference type="InterPro" id="IPR016477">
    <property type="entry name" value="Fructo-/Ketosamine-3-kinase"/>
</dbReference>
<keyword evidence="2 3" id="KW-0808">Transferase</keyword>
<dbReference type="Pfam" id="PF03881">
    <property type="entry name" value="Fructosamin_kin"/>
    <property type="match status" value="1"/>
</dbReference>
<dbReference type="AlphaFoldDB" id="A0A3N5DPD5"/>
<keyword evidence="2" id="KW-0418">Kinase</keyword>
<proteinExistence type="inferred from homology"/>
<dbReference type="PANTHER" id="PTHR12149:SF8">
    <property type="entry name" value="PROTEIN-RIBULOSAMINE 3-KINASE"/>
    <property type="match status" value="1"/>
</dbReference>
<protein>
    <submittedName>
        <fullName evidence="3">Aminoglycoside phosphotransferase</fullName>
    </submittedName>
</protein>
<evidence type="ECO:0000313" key="4">
    <source>
        <dbReference type="Proteomes" id="UP000275232"/>
    </source>
</evidence>
<evidence type="ECO:0000256" key="2">
    <source>
        <dbReference type="PIRNR" id="PIRNR006221"/>
    </source>
</evidence>
<reference evidence="3 4" key="1">
    <citation type="submission" date="2018-11" db="EMBL/GenBank/DDBJ databases">
        <title>Erythrobacter spongiae sp. nov., isolated from a marine sponge.</title>
        <authorList>
            <person name="Zhuang L."/>
            <person name="Luo L."/>
        </authorList>
    </citation>
    <scope>NUCLEOTIDE SEQUENCE [LARGE SCALE GENOMIC DNA]</scope>
    <source>
        <strain evidence="3 4">HN-E23</strain>
    </source>
</reference>
<dbReference type="OrthoDB" id="5291879at2"/>
<dbReference type="InterPro" id="IPR011009">
    <property type="entry name" value="Kinase-like_dom_sf"/>
</dbReference>